<reference evidence="1" key="1">
    <citation type="submission" date="2007-07" db="EMBL/GenBank/DDBJ databases">
        <title>PCAP assembly of the Caenorhabditis remanei genome.</title>
        <authorList>
            <consortium name="The Caenorhabditis remanei Sequencing Consortium"/>
            <person name="Wilson R.K."/>
        </authorList>
    </citation>
    <scope>NUCLEOTIDE SEQUENCE [LARGE SCALE GENOMIC DNA]</scope>
    <source>
        <strain evidence="1">PB4641</strain>
    </source>
</reference>
<sequence>MPSRYSNLARMLDMSSSEESIDNMGLHATTVNRFGFLAHSDTRVEMVCDRMCYELTVAKKGDVFDYLATDIRVTTLPETDDEEEDVSIQYYPLKLAVRYMMERLLGTENCTVKDMYIHGPHNFNDFGDLRKIVATNLYLEEPIVDMGWIGKLHAAHNIHIKTLDPVCYPMFKLPVKWQEEKEERRRDVFLFSSPKFKEDQKIWEEEFMKIEGTIIRETKICVTVIIPLDETYQLRVDMTKWTSCVKVERIPREPDYTWFHNLLHIPITIGVAVLGRLIHEITKTGSLEICSQLDENFQ</sequence>
<name>E3MU90_CAERE</name>
<keyword evidence="2" id="KW-1185">Reference proteome</keyword>
<evidence type="ECO:0000313" key="2">
    <source>
        <dbReference type="Proteomes" id="UP000008281"/>
    </source>
</evidence>
<dbReference type="EMBL" id="DS268479">
    <property type="protein sequence ID" value="EFP09709.1"/>
    <property type="molecule type" value="Genomic_DNA"/>
</dbReference>
<proteinExistence type="predicted"/>
<dbReference type="HOGENOM" id="CLU_934615_0_0_1"/>
<gene>
    <name evidence="1" type="ORF">CRE_21904</name>
</gene>
<protein>
    <submittedName>
        <fullName evidence="1">Uncharacterized protein</fullName>
    </submittedName>
</protein>
<dbReference type="Proteomes" id="UP000008281">
    <property type="component" value="Unassembled WGS sequence"/>
</dbReference>
<evidence type="ECO:0000313" key="1">
    <source>
        <dbReference type="EMBL" id="EFP09709.1"/>
    </source>
</evidence>
<organism evidence="2">
    <name type="scientific">Caenorhabditis remanei</name>
    <name type="common">Caenorhabditis vulgaris</name>
    <dbReference type="NCBI Taxonomy" id="31234"/>
    <lineage>
        <taxon>Eukaryota</taxon>
        <taxon>Metazoa</taxon>
        <taxon>Ecdysozoa</taxon>
        <taxon>Nematoda</taxon>
        <taxon>Chromadorea</taxon>
        <taxon>Rhabditida</taxon>
        <taxon>Rhabditina</taxon>
        <taxon>Rhabditomorpha</taxon>
        <taxon>Rhabditoidea</taxon>
        <taxon>Rhabditidae</taxon>
        <taxon>Peloderinae</taxon>
        <taxon>Caenorhabditis</taxon>
    </lineage>
</organism>
<dbReference type="AlphaFoldDB" id="E3MU90"/>
<accession>E3MU90</accession>